<dbReference type="AlphaFoldDB" id="W9Q411"/>
<name>W9Q411_FUSOX</name>
<sequence length="169" mass="18885">MCHAFMPTTTSLMAPKTPGTACFSCLLGWWLACSLLVLGPIKAIMHRTVCARHVSVYVIRQRYCKPRPTMPDSMRDSMSSGDFCISNFLSCRLGFLILDQTSDLRIISLFQHGTLRDLSARLSISLFNITLVGYTETAKVMHSIPSLEDSVLVRPCVNGSLIEHFDLLR</sequence>
<proteinExistence type="predicted"/>
<reference evidence="1" key="2">
    <citation type="submission" date="2012-05" db="EMBL/GenBank/DDBJ databases">
        <title>Annotation of the Genome Sequence of Fusarium oxysporum HDV247.</title>
        <authorList>
            <consortium name="The Broad Institute Genomics Platform"/>
            <person name="Ma L.-J."/>
            <person name="Corby-Kistler H."/>
            <person name="Broz K."/>
            <person name="Gale L.R."/>
            <person name="Jonkers W."/>
            <person name="O'Donnell K."/>
            <person name="Ploetz R."/>
            <person name="Steinberg C."/>
            <person name="Schwartz D.C."/>
            <person name="VanEtten H."/>
            <person name="Zhou S."/>
            <person name="Young S.K."/>
            <person name="Zeng Q."/>
            <person name="Gargeya S."/>
            <person name="Fitzgerald M."/>
            <person name="Abouelleil A."/>
            <person name="Alvarado L."/>
            <person name="Chapman S.B."/>
            <person name="Gainer-Dewar J."/>
            <person name="Goldberg J."/>
            <person name="Griggs A."/>
            <person name="Gujja S."/>
            <person name="Hansen M."/>
            <person name="Howarth C."/>
            <person name="Imamovic A."/>
            <person name="Ireland A."/>
            <person name="Larimer J."/>
            <person name="McCowan C."/>
            <person name="Murphy C."/>
            <person name="Pearson M."/>
            <person name="Poon T.W."/>
            <person name="Priest M."/>
            <person name="Roberts A."/>
            <person name="Saif S."/>
            <person name="Shea T."/>
            <person name="Sykes S."/>
            <person name="Wortman J."/>
            <person name="Nusbaum C."/>
            <person name="Birren B."/>
        </authorList>
    </citation>
    <scope>NUCLEOTIDE SEQUENCE</scope>
    <source>
        <strain evidence="1">HDV247</strain>
    </source>
</reference>
<accession>W9Q411</accession>
<dbReference type="Proteomes" id="UP000030751">
    <property type="component" value="Unassembled WGS sequence"/>
</dbReference>
<dbReference type="EMBL" id="JH650968">
    <property type="protein sequence ID" value="EXA52259.1"/>
    <property type="molecule type" value="Genomic_DNA"/>
</dbReference>
<gene>
    <name evidence="1" type="ORF">FOVG_00619</name>
</gene>
<organism evidence="1">
    <name type="scientific">Fusarium oxysporum f. sp. pisi HDV247</name>
    <dbReference type="NCBI Taxonomy" id="1080344"/>
    <lineage>
        <taxon>Eukaryota</taxon>
        <taxon>Fungi</taxon>
        <taxon>Dikarya</taxon>
        <taxon>Ascomycota</taxon>
        <taxon>Pezizomycotina</taxon>
        <taxon>Sordariomycetes</taxon>
        <taxon>Hypocreomycetidae</taxon>
        <taxon>Hypocreales</taxon>
        <taxon>Nectriaceae</taxon>
        <taxon>Fusarium</taxon>
        <taxon>Fusarium oxysporum species complex</taxon>
    </lineage>
</organism>
<reference evidence="1" key="1">
    <citation type="submission" date="2011-10" db="EMBL/GenBank/DDBJ databases">
        <title>The Genome Sequence of Fusarium oxysporum HDV247.</title>
        <authorList>
            <consortium name="The Broad Institute Genome Sequencing Platform"/>
            <person name="Ma L.-J."/>
            <person name="Gale L.R."/>
            <person name="Schwartz D.C."/>
            <person name="Zhou S."/>
            <person name="Corby-Kistler H."/>
            <person name="Young S.K."/>
            <person name="Zeng Q."/>
            <person name="Gargeya S."/>
            <person name="Fitzgerald M."/>
            <person name="Haas B."/>
            <person name="Abouelleil A."/>
            <person name="Alvarado L."/>
            <person name="Arachchi H.M."/>
            <person name="Berlin A."/>
            <person name="Brown A."/>
            <person name="Chapman S.B."/>
            <person name="Chen Z."/>
            <person name="Dunbar C."/>
            <person name="Freedman E."/>
            <person name="Gearin G."/>
            <person name="Goldberg J."/>
            <person name="Griggs A."/>
            <person name="Gujja S."/>
            <person name="Heiman D."/>
            <person name="Howarth C."/>
            <person name="Larson L."/>
            <person name="Lui A."/>
            <person name="MacDonald P.J.P."/>
            <person name="Montmayeur A."/>
            <person name="Murphy C."/>
            <person name="Neiman D."/>
            <person name="Pearson M."/>
            <person name="Priest M."/>
            <person name="Roberts A."/>
            <person name="Saif S."/>
            <person name="Shea T."/>
            <person name="Shenoy N."/>
            <person name="Sisk P."/>
            <person name="Stolte C."/>
            <person name="Sykes S."/>
            <person name="Wortman J."/>
            <person name="Nusbaum C."/>
            <person name="Birren B."/>
        </authorList>
    </citation>
    <scope>NUCLEOTIDE SEQUENCE [LARGE SCALE GENOMIC DNA]</scope>
    <source>
        <strain evidence="1">HDV247</strain>
    </source>
</reference>
<evidence type="ECO:0000313" key="1">
    <source>
        <dbReference type="EMBL" id="EXA52259.1"/>
    </source>
</evidence>
<protein>
    <submittedName>
        <fullName evidence="1">Uncharacterized protein</fullName>
    </submittedName>
</protein>